<keyword evidence="9" id="KW-1015">Disulfide bond</keyword>
<dbReference type="GO" id="GO:0007187">
    <property type="term" value="P:G protein-coupled receptor signaling pathway, coupled to cyclic nucleotide second messenger"/>
    <property type="evidence" value="ECO:0007669"/>
    <property type="project" value="TreeGrafter"/>
</dbReference>
<dbReference type="GO" id="GO:0007268">
    <property type="term" value="P:chemical synaptic transmission"/>
    <property type="evidence" value="ECO:0007669"/>
    <property type="project" value="TreeGrafter"/>
</dbReference>
<feature type="transmembrane region" description="Helical" evidence="18">
    <location>
        <begin position="20"/>
        <end position="47"/>
    </location>
</feature>
<feature type="transmembrane region" description="Helical" evidence="18">
    <location>
        <begin position="236"/>
        <end position="256"/>
    </location>
</feature>
<evidence type="ECO:0000256" key="11">
    <source>
        <dbReference type="ARBA" id="ARBA00023180"/>
    </source>
</evidence>
<dbReference type="Pfam" id="PF00001">
    <property type="entry name" value="7tm_1"/>
    <property type="match status" value="1"/>
</dbReference>
<dbReference type="GO" id="GO:0004993">
    <property type="term" value="F:G protein-coupled serotonin receptor activity"/>
    <property type="evidence" value="ECO:0007669"/>
    <property type="project" value="TreeGrafter"/>
</dbReference>
<dbReference type="GO" id="GO:0045202">
    <property type="term" value="C:synapse"/>
    <property type="evidence" value="ECO:0007669"/>
    <property type="project" value="GOC"/>
</dbReference>
<dbReference type="PRINTS" id="PR00531">
    <property type="entry name" value="HISTAMINEH2R"/>
</dbReference>
<evidence type="ECO:0000259" key="19">
    <source>
        <dbReference type="PROSITE" id="PS50262"/>
    </source>
</evidence>
<keyword evidence="7 18" id="KW-0472">Membrane</keyword>
<dbReference type="GO" id="GO:0045907">
    <property type="term" value="P:positive regulation of vasoconstriction"/>
    <property type="evidence" value="ECO:0007669"/>
    <property type="project" value="InterPro"/>
</dbReference>
<evidence type="ECO:0000256" key="7">
    <source>
        <dbReference type="ARBA" id="ARBA00023136"/>
    </source>
</evidence>
<feature type="region of interest" description="Disordered" evidence="17">
    <location>
        <begin position="426"/>
        <end position="492"/>
    </location>
</feature>
<feature type="domain" description="G-protein coupled receptors family 1 profile" evidence="19">
    <location>
        <begin position="39"/>
        <end position="292"/>
    </location>
</feature>
<dbReference type="InterPro" id="IPR000276">
    <property type="entry name" value="GPCR_Rhodpsn"/>
</dbReference>
<evidence type="ECO:0000256" key="17">
    <source>
        <dbReference type="SAM" id="MobiDB-lite"/>
    </source>
</evidence>
<feature type="region of interest" description="Disordered" evidence="17">
    <location>
        <begin position="331"/>
        <end position="371"/>
    </location>
</feature>
<dbReference type="PANTHER" id="PTHR24247">
    <property type="entry name" value="5-HYDROXYTRYPTAMINE RECEPTOR"/>
    <property type="match status" value="1"/>
</dbReference>
<evidence type="ECO:0000256" key="15">
    <source>
        <dbReference type="ARBA" id="ARBA00053303"/>
    </source>
</evidence>
<keyword evidence="12 16" id="KW-0807">Transducer</keyword>
<dbReference type="PROSITE" id="PS00237">
    <property type="entry name" value="G_PROTEIN_RECEP_F1_1"/>
    <property type="match status" value="1"/>
</dbReference>
<comment type="function">
    <text evidence="15">The H2 subclass of histamine receptors mediates gastric acid secretion. The activity of this receptor is mediated by G proteins which activate adenylyl cyclase.</text>
</comment>
<dbReference type="KEGG" id="ocu:100338726"/>
<evidence type="ECO:0000256" key="2">
    <source>
        <dbReference type="ARBA" id="ARBA00014565"/>
    </source>
</evidence>
<reference evidence="20 21" key="1">
    <citation type="journal article" date="2011" name="Nature">
        <title>A high-resolution map of human evolutionary constraint using 29 mammals.</title>
        <authorList>
            <person name="Lindblad-Toh K."/>
            <person name="Garber M."/>
            <person name="Zuk O."/>
            <person name="Lin M.F."/>
            <person name="Parker B.J."/>
            <person name="Washietl S."/>
            <person name="Kheradpour P."/>
            <person name="Ernst J."/>
            <person name="Jordan G."/>
            <person name="Mauceli E."/>
            <person name="Ward L.D."/>
            <person name="Lowe C.B."/>
            <person name="Holloway A.K."/>
            <person name="Clamp M."/>
            <person name="Gnerre S."/>
            <person name="Alfoldi J."/>
            <person name="Beal K."/>
            <person name="Chang J."/>
            <person name="Clawson H."/>
            <person name="Cuff J."/>
            <person name="Di Palma F."/>
            <person name="Fitzgerald S."/>
            <person name="Flicek P."/>
            <person name="Guttman M."/>
            <person name="Hubisz M.J."/>
            <person name="Jaffe D.B."/>
            <person name="Jungreis I."/>
            <person name="Kent W.J."/>
            <person name="Kostka D."/>
            <person name="Lara M."/>
            <person name="Martins A.L."/>
            <person name="Massingham T."/>
            <person name="Moltke I."/>
            <person name="Raney B.J."/>
            <person name="Rasmussen M.D."/>
            <person name="Robinson J."/>
            <person name="Stark A."/>
            <person name="Vilella A.J."/>
            <person name="Wen J."/>
            <person name="Xie X."/>
            <person name="Zody M.C."/>
            <person name="Baldwin J."/>
            <person name="Bloom T."/>
            <person name="Chin C.W."/>
            <person name="Heiman D."/>
            <person name="Nicol R."/>
            <person name="Nusbaum C."/>
            <person name="Young S."/>
            <person name="Wilkinson J."/>
            <person name="Worley K.C."/>
            <person name="Kovar C.L."/>
            <person name="Muzny D.M."/>
            <person name="Gibbs R.A."/>
            <person name="Cree A."/>
            <person name="Dihn H.H."/>
            <person name="Fowler G."/>
            <person name="Jhangiani S."/>
            <person name="Joshi V."/>
            <person name="Lee S."/>
            <person name="Lewis L.R."/>
            <person name="Nazareth L.V."/>
            <person name="Okwuonu G."/>
            <person name="Santibanez J."/>
            <person name="Warren W.C."/>
            <person name="Mardis E.R."/>
            <person name="Weinstock G.M."/>
            <person name="Wilson R.K."/>
            <person name="Delehaunty K."/>
            <person name="Dooling D."/>
            <person name="Fronik C."/>
            <person name="Fulton L."/>
            <person name="Fulton B."/>
            <person name="Graves T."/>
            <person name="Minx P."/>
            <person name="Sodergren E."/>
            <person name="Birney E."/>
            <person name="Margulies E.H."/>
            <person name="Herrero J."/>
            <person name="Green E.D."/>
            <person name="Haussler D."/>
            <person name="Siepel A."/>
            <person name="Goldman N."/>
            <person name="Pollard K.S."/>
            <person name="Pedersen J.S."/>
            <person name="Lander E.S."/>
            <person name="Kellis M."/>
        </authorList>
    </citation>
    <scope>NUCLEOTIDE SEQUENCE [LARGE SCALE GENOMIC DNA]</scope>
    <source>
        <strain evidence="20 21">Thorbecke inbred</strain>
    </source>
</reference>
<keyword evidence="3" id="KW-1003">Cell membrane</keyword>
<feature type="transmembrane region" description="Helical" evidence="18">
    <location>
        <begin position="185"/>
        <end position="209"/>
    </location>
</feature>
<dbReference type="FunCoup" id="A0A5F9CR42">
    <property type="interactions" value="123"/>
</dbReference>
<dbReference type="RefSeq" id="XP_051699591.1">
    <property type="nucleotide sequence ID" value="XM_051843631.2"/>
</dbReference>
<dbReference type="PRINTS" id="PR00237">
    <property type="entry name" value="GPCRRHODOPSN"/>
</dbReference>
<keyword evidence="6 16" id="KW-0297">G-protein coupled receptor</keyword>
<keyword evidence="8" id="KW-0564">Palmitate</keyword>
<feature type="transmembrane region" description="Helical" evidence="18">
    <location>
        <begin position="139"/>
        <end position="162"/>
    </location>
</feature>
<evidence type="ECO:0000256" key="14">
    <source>
        <dbReference type="ARBA" id="ARBA00031105"/>
    </source>
</evidence>
<evidence type="ECO:0000256" key="1">
    <source>
        <dbReference type="ARBA" id="ARBA00004651"/>
    </source>
</evidence>
<evidence type="ECO:0000256" key="13">
    <source>
        <dbReference type="ARBA" id="ARBA00023288"/>
    </source>
</evidence>
<keyword evidence="10 16" id="KW-0675">Receptor</keyword>
<sequence length="492" mass="54554">MEPNDTANDTASSSCLESTAFKVTLSVVLTILILITAAGNVVVCLAVGLNRRLRSLTNCFIVSLAITDLLLGLLVLPFSAIYQLSCRWSFGKVFCNIYISLDVMLCTASILNLFMISIDRYCAVTDPLRYPVLVTPGRVTISLVSIWVISITLSFLSIHLGWNSRNTTSEGHHTSPKCKFQVNEVYGLVDGLVTFYLPLLIMCVTYYRIFKIAREQARRINHISSWQAATIREHKATVTLAAVMGAFIVCWFPYFTTFVYRGLKGDDAINEVVEAVVLWLGYANSALNPILYAALNRDFRNAYQQLFCCRLAGRGSHETCLRFNNALLPKSQSQEPRRQEEKPLKLQVWSGTEATAPQGATDRKPALPHPVRSSDLLSCCKSLWGLRFPQRHTGGPLEEQPREPLPEGLLRTLRCCAWSPRLNSWNLSGPSSQDAPEPESGGSQNTQQSAGVLAPPAEHQVPRPASQTHAQDASGPEHAESDGFKTQHRCWP</sequence>
<dbReference type="GO" id="GO:0004969">
    <property type="term" value="F:histamine receptor activity"/>
    <property type="evidence" value="ECO:0007669"/>
    <property type="project" value="InterPro"/>
</dbReference>
<evidence type="ECO:0000313" key="20">
    <source>
        <dbReference type="Ensembl" id="ENSOCUP00000036158.1"/>
    </source>
</evidence>
<evidence type="ECO:0000256" key="3">
    <source>
        <dbReference type="ARBA" id="ARBA00022475"/>
    </source>
</evidence>
<comment type="subcellular location">
    <subcellularLocation>
        <location evidence="1">Cell membrane</location>
        <topology evidence="1">Multi-pass membrane protein</topology>
    </subcellularLocation>
</comment>
<evidence type="ECO:0000256" key="4">
    <source>
        <dbReference type="ARBA" id="ARBA00022692"/>
    </source>
</evidence>
<feature type="compositionally biased region" description="Basic and acidic residues" evidence="17">
    <location>
        <begin position="335"/>
        <end position="344"/>
    </location>
</feature>
<evidence type="ECO:0000256" key="10">
    <source>
        <dbReference type="ARBA" id="ARBA00023170"/>
    </source>
</evidence>
<evidence type="ECO:0000256" key="16">
    <source>
        <dbReference type="RuleBase" id="RU000688"/>
    </source>
</evidence>
<dbReference type="GO" id="GO:0001696">
    <property type="term" value="P:gastric acid secretion"/>
    <property type="evidence" value="ECO:0007669"/>
    <property type="project" value="InterPro"/>
</dbReference>
<dbReference type="OrthoDB" id="5951059at2759"/>
<dbReference type="EMBL" id="AAGW02066548">
    <property type="status" value="NOT_ANNOTATED_CDS"/>
    <property type="molecule type" value="Genomic_DNA"/>
</dbReference>
<dbReference type="FunFam" id="1.20.1070.10:FF:000121">
    <property type="entry name" value="Histamine H2 receptor"/>
    <property type="match status" value="1"/>
</dbReference>
<dbReference type="GO" id="GO:0005886">
    <property type="term" value="C:plasma membrane"/>
    <property type="evidence" value="ECO:0007669"/>
    <property type="project" value="UniProtKB-SubCell"/>
</dbReference>
<dbReference type="Ensembl" id="ENSOCUT00000063251.1">
    <property type="protein sequence ID" value="ENSOCUP00000036158.1"/>
    <property type="gene ID" value="ENSOCUG00000011627.4"/>
</dbReference>
<evidence type="ECO:0000256" key="9">
    <source>
        <dbReference type="ARBA" id="ARBA00023157"/>
    </source>
</evidence>
<reference evidence="20" key="2">
    <citation type="submission" date="2025-08" db="UniProtKB">
        <authorList>
            <consortium name="Ensembl"/>
        </authorList>
    </citation>
    <scope>IDENTIFICATION</scope>
    <source>
        <strain evidence="20">Thorbecke</strain>
    </source>
</reference>
<feature type="transmembrane region" description="Helical" evidence="18">
    <location>
        <begin position="276"/>
        <end position="295"/>
    </location>
</feature>
<dbReference type="InterPro" id="IPR000503">
    <property type="entry name" value="Histamine_H2_rcpt"/>
</dbReference>
<keyword evidence="5 18" id="KW-1133">Transmembrane helix</keyword>
<feature type="compositionally biased region" description="Basic and acidic residues" evidence="17">
    <location>
        <begin position="475"/>
        <end position="485"/>
    </location>
</feature>
<accession>A0A5F9CR42</accession>
<evidence type="ECO:0000256" key="5">
    <source>
        <dbReference type="ARBA" id="ARBA00022989"/>
    </source>
</evidence>
<keyword evidence="21" id="KW-1185">Reference proteome</keyword>
<dbReference type="SMART" id="SM01381">
    <property type="entry name" value="7TM_GPCR_Srsx"/>
    <property type="match status" value="1"/>
</dbReference>
<evidence type="ECO:0000256" key="8">
    <source>
        <dbReference type="ARBA" id="ARBA00023139"/>
    </source>
</evidence>
<dbReference type="GeneTree" id="ENSGT00940000158761"/>
<dbReference type="AlphaFoldDB" id="A0A5F9CR42"/>
<dbReference type="Gene3D" id="1.20.1070.10">
    <property type="entry name" value="Rhodopsin 7-helix transmembrane proteins"/>
    <property type="match status" value="1"/>
</dbReference>
<comment type="similarity">
    <text evidence="16">Belongs to the G-protein coupled receptor 1 family.</text>
</comment>
<dbReference type="Bgee" id="ENSOCUG00000011627">
    <property type="expression patterns" value="Expressed in frontal cortex and 17 other cell types or tissues"/>
</dbReference>
<proteinExistence type="inferred from homology"/>
<dbReference type="GO" id="GO:0030425">
    <property type="term" value="C:dendrite"/>
    <property type="evidence" value="ECO:0007669"/>
    <property type="project" value="TreeGrafter"/>
</dbReference>
<keyword evidence="13" id="KW-0449">Lipoprotein</keyword>
<dbReference type="CTD" id="3274"/>
<evidence type="ECO:0000256" key="6">
    <source>
        <dbReference type="ARBA" id="ARBA00023040"/>
    </source>
</evidence>
<name>A0A5F9CR42_RABIT</name>
<evidence type="ECO:0000256" key="18">
    <source>
        <dbReference type="SAM" id="Phobius"/>
    </source>
</evidence>
<dbReference type="SUPFAM" id="SSF81321">
    <property type="entry name" value="Family A G protein-coupled receptor-like"/>
    <property type="match status" value="1"/>
</dbReference>
<dbReference type="CDD" id="cd15051">
    <property type="entry name" value="7tmA_Histamine_H2R"/>
    <property type="match status" value="1"/>
</dbReference>
<dbReference type="InParanoid" id="A0A5F9CR42"/>
<dbReference type="InterPro" id="IPR017452">
    <property type="entry name" value="GPCR_Rhodpsn_7TM"/>
</dbReference>
<feature type="transmembrane region" description="Helical" evidence="18">
    <location>
        <begin position="97"/>
        <end position="118"/>
    </location>
</feature>
<dbReference type="GO" id="GO:0030594">
    <property type="term" value="F:neurotransmitter receptor activity"/>
    <property type="evidence" value="ECO:0007669"/>
    <property type="project" value="TreeGrafter"/>
</dbReference>
<feature type="transmembrane region" description="Helical" evidence="18">
    <location>
        <begin position="59"/>
        <end position="85"/>
    </location>
</feature>
<gene>
    <name evidence="20" type="primary">HRH2</name>
</gene>
<evidence type="ECO:0000256" key="12">
    <source>
        <dbReference type="ARBA" id="ARBA00023224"/>
    </source>
</evidence>
<dbReference type="STRING" id="9986.ENSOCUP00000036158"/>
<keyword evidence="11" id="KW-0325">Glycoprotein</keyword>
<dbReference type="GeneID" id="100338726"/>
<keyword evidence="4 16" id="KW-0812">Transmembrane</keyword>
<protein>
    <recommendedName>
        <fullName evidence="2">Histamine H2 receptor</fullName>
    </recommendedName>
    <alternativeName>
        <fullName evidence="14">Gastric receptor I</fullName>
    </alternativeName>
</protein>
<feature type="compositionally biased region" description="Polar residues" evidence="17">
    <location>
        <begin position="441"/>
        <end position="450"/>
    </location>
</feature>
<organism evidence="20 21">
    <name type="scientific">Oryctolagus cuniculus</name>
    <name type="common">Rabbit</name>
    <dbReference type="NCBI Taxonomy" id="9986"/>
    <lineage>
        <taxon>Eukaryota</taxon>
        <taxon>Metazoa</taxon>
        <taxon>Chordata</taxon>
        <taxon>Craniata</taxon>
        <taxon>Vertebrata</taxon>
        <taxon>Euteleostomi</taxon>
        <taxon>Mammalia</taxon>
        <taxon>Eutheria</taxon>
        <taxon>Euarchontoglires</taxon>
        <taxon>Glires</taxon>
        <taxon>Lagomorpha</taxon>
        <taxon>Leporidae</taxon>
        <taxon>Oryctolagus</taxon>
    </lineage>
</organism>
<dbReference type="RefSeq" id="XP_008253659.1">
    <property type="nucleotide sequence ID" value="XM_008255437.4"/>
</dbReference>
<reference evidence="20" key="3">
    <citation type="submission" date="2025-09" db="UniProtKB">
        <authorList>
            <consortium name="Ensembl"/>
        </authorList>
    </citation>
    <scope>IDENTIFICATION</scope>
    <source>
        <strain evidence="20">Thorbecke</strain>
    </source>
</reference>
<dbReference type="Proteomes" id="UP000001811">
    <property type="component" value="Chromosome 3"/>
</dbReference>
<dbReference type="PANTHER" id="PTHR24247:SF278">
    <property type="entry name" value="HISTAMINE H2 RECEPTOR"/>
    <property type="match status" value="1"/>
</dbReference>
<dbReference type="PROSITE" id="PS50262">
    <property type="entry name" value="G_PROTEIN_RECEP_F1_2"/>
    <property type="match status" value="1"/>
</dbReference>
<evidence type="ECO:0000313" key="21">
    <source>
        <dbReference type="Proteomes" id="UP000001811"/>
    </source>
</evidence>